<dbReference type="SUPFAM" id="SSF56214">
    <property type="entry name" value="4'-phosphopantetheinyl transferase"/>
    <property type="match status" value="1"/>
</dbReference>
<evidence type="ECO:0000313" key="3">
    <source>
        <dbReference type="EMBL" id="MYN26809.1"/>
    </source>
</evidence>
<dbReference type="Proteomes" id="UP000642144">
    <property type="component" value="Unassembled WGS sequence"/>
</dbReference>
<evidence type="ECO:0000256" key="1">
    <source>
        <dbReference type="ARBA" id="ARBA00022679"/>
    </source>
</evidence>
<reference evidence="3 4" key="1">
    <citation type="submission" date="2019-12" db="EMBL/GenBank/DDBJ databases">
        <title>Novel species isolated from a subtropical stream in China.</title>
        <authorList>
            <person name="Lu H."/>
        </authorList>
    </citation>
    <scope>NUCLEOTIDE SEQUENCE [LARGE SCALE GENOMIC DNA]</scope>
    <source>
        <strain evidence="3 4">CY42W</strain>
    </source>
</reference>
<proteinExistence type="predicted"/>
<evidence type="ECO:0000259" key="2">
    <source>
        <dbReference type="Pfam" id="PF01648"/>
    </source>
</evidence>
<accession>A0ABW9VYT0</accession>
<gene>
    <name evidence="3" type="ORF">GTP69_10350</name>
</gene>
<keyword evidence="4" id="KW-1185">Reference proteome</keyword>
<dbReference type="RefSeq" id="WP_161054808.1">
    <property type="nucleotide sequence ID" value="NZ_WWCT01000006.1"/>
</dbReference>
<evidence type="ECO:0000313" key="4">
    <source>
        <dbReference type="Proteomes" id="UP000642144"/>
    </source>
</evidence>
<organism evidence="3 4">
    <name type="scientific">Duganella levis</name>
    <dbReference type="NCBI Taxonomy" id="2692169"/>
    <lineage>
        <taxon>Bacteria</taxon>
        <taxon>Pseudomonadati</taxon>
        <taxon>Pseudomonadota</taxon>
        <taxon>Betaproteobacteria</taxon>
        <taxon>Burkholderiales</taxon>
        <taxon>Oxalobacteraceae</taxon>
        <taxon>Telluria group</taxon>
        <taxon>Duganella</taxon>
    </lineage>
</organism>
<dbReference type="Pfam" id="PF01648">
    <property type="entry name" value="ACPS"/>
    <property type="match status" value="1"/>
</dbReference>
<name>A0ABW9VYT0_9BURK</name>
<keyword evidence="1 3" id="KW-0808">Transferase</keyword>
<sequence>MKSLAVQRWPGPTPTPQDGLFAILVATNNATQRDAARRQIRLAAREALAAVLRMAAADITIASAPGTPPHILLAGVESRIGISFSHEDGCALAAINLHGPIGADIMRVEDIPDWRAVARDYLGPAVAAALQNTTNRPLAFTQAWTQREAALKCHAQQLSEWQAELPGATISLILPAPNLAGHIHIGDKIA</sequence>
<dbReference type="GO" id="GO:0016740">
    <property type="term" value="F:transferase activity"/>
    <property type="evidence" value="ECO:0007669"/>
    <property type="project" value="UniProtKB-KW"/>
</dbReference>
<dbReference type="EMBL" id="WWCT01000006">
    <property type="protein sequence ID" value="MYN26809.1"/>
    <property type="molecule type" value="Genomic_DNA"/>
</dbReference>
<protein>
    <submittedName>
        <fullName evidence="3">4'-phosphopantetheinyl transferase superfamily protein</fullName>
    </submittedName>
</protein>
<dbReference type="Gene3D" id="3.90.470.20">
    <property type="entry name" value="4'-phosphopantetheinyl transferase domain"/>
    <property type="match status" value="1"/>
</dbReference>
<dbReference type="InterPro" id="IPR008278">
    <property type="entry name" value="4-PPantetheinyl_Trfase_dom"/>
</dbReference>
<feature type="domain" description="4'-phosphopantetheinyl transferase" evidence="2">
    <location>
        <begin position="100"/>
        <end position="161"/>
    </location>
</feature>
<dbReference type="InterPro" id="IPR037143">
    <property type="entry name" value="4-PPantetheinyl_Trfase_dom_sf"/>
</dbReference>
<comment type="caution">
    <text evidence="3">The sequence shown here is derived from an EMBL/GenBank/DDBJ whole genome shotgun (WGS) entry which is preliminary data.</text>
</comment>